<dbReference type="InterPro" id="IPR036116">
    <property type="entry name" value="FN3_sf"/>
</dbReference>
<keyword evidence="1" id="KW-0378">Hydrolase</keyword>
<evidence type="ECO:0000259" key="4">
    <source>
        <dbReference type="PROSITE" id="PS50853"/>
    </source>
</evidence>
<gene>
    <name evidence="5" type="ORF">BJZ21_001649</name>
</gene>
<reference evidence="5 6" key="1">
    <citation type="submission" date="2020-07" db="EMBL/GenBank/DDBJ databases">
        <title>Sequencing the genomes of 1000 actinobacteria strains.</title>
        <authorList>
            <person name="Klenk H.-P."/>
        </authorList>
    </citation>
    <scope>NUCLEOTIDE SEQUENCE [LARGE SCALE GENOMIC DNA]</scope>
    <source>
        <strain evidence="5 6">DSM 21350</strain>
    </source>
</reference>
<protein>
    <recommendedName>
        <fullName evidence="4">Fibronectin type-III domain-containing protein</fullName>
    </recommendedName>
</protein>
<dbReference type="PANTHER" id="PTHR30383">
    <property type="entry name" value="THIOESTERASE 1/PROTEASE 1/LYSOPHOSPHOLIPASE L1"/>
    <property type="match status" value="1"/>
</dbReference>
<evidence type="ECO:0000313" key="5">
    <source>
        <dbReference type="EMBL" id="NYD41566.1"/>
    </source>
</evidence>
<proteinExistence type="predicted"/>
<dbReference type="InterPro" id="IPR036514">
    <property type="entry name" value="SGNH_hydro_sf"/>
</dbReference>
<feature type="signal peptide" evidence="3">
    <location>
        <begin position="1"/>
        <end position="20"/>
    </location>
</feature>
<dbReference type="InterPro" id="IPR013830">
    <property type="entry name" value="SGNH_hydro"/>
</dbReference>
<evidence type="ECO:0000256" key="1">
    <source>
        <dbReference type="ARBA" id="ARBA00023295"/>
    </source>
</evidence>
<dbReference type="Pfam" id="PF13472">
    <property type="entry name" value="Lipase_GDSL_2"/>
    <property type="match status" value="1"/>
</dbReference>
<dbReference type="EMBL" id="JACCBG010000001">
    <property type="protein sequence ID" value="NYD41566.1"/>
    <property type="molecule type" value="Genomic_DNA"/>
</dbReference>
<dbReference type="PROSITE" id="PS51257">
    <property type="entry name" value="PROKAR_LIPOPROTEIN"/>
    <property type="match status" value="1"/>
</dbReference>
<comment type="caution">
    <text evidence="5">The sequence shown here is derived from an EMBL/GenBank/DDBJ whole genome shotgun (WGS) entry which is preliminary data.</text>
</comment>
<dbReference type="SUPFAM" id="SSF49265">
    <property type="entry name" value="Fibronectin type III"/>
    <property type="match status" value="1"/>
</dbReference>
<dbReference type="Proteomes" id="UP000535511">
    <property type="component" value="Unassembled WGS sequence"/>
</dbReference>
<evidence type="ECO:0000256" key="3">
    <source>
        <dbReference type="SAM" id="SignalP"/>
    </source>
</evidence>
<keyword evidence="2" id="KW-0624">Polysaccharide degradation</keyword>
<evidence type="ECO:0000256" key="2">
    <source>
        <dbReference type="ARBA" id="ARBA00023326"/>
    </source>
</evidence>
<dbReference type="CDD" id="cd00063">
    <property type="entry name" value="FN3"/>
    <property type="match status" value="1"/>
</dbReference>
<keyword evidence="2" id="KW-0119">Carbohydrate metabolism</keyword>
<dbReference type="GO" id="GO:0000272">
    <property type="term" value="P:polysaccharide catabolic process"/>
    <property type="evidence" value="ECO:0007669"/>
    <property type="project" value="UniProtKB-KW"/>
</dbReference>
<feature type="chain" id="PRO_5039545151" description="Fibronectin type-III domain-containing protein" evidence="3">
    <location>
        <begin position="21"/>
        <end position="356"/>
    </location>
</feature>
<dbReference type="InterPro" id="IPR051532">
    <property type="entry name" value="Ester_Hydrolysis_Enzymes"/>
</dbReference>
<dbReference type="InterPro" id="IPR013783">
    <property type="entry name" value="Ig-like_fold"/>
</dbReference>
<keyword evidence="3" id="KW-0732">Signal</keyword>
<sequence length="356" mass="37553">MPAHRLLLVIVALLVASVVACSPSSDRGGPTRVALVGDSVTQGSVGDYTWRYRLWTHLRADGLKVDFVGPRDDLLDNATGELGSHAYADPAFDQDHAARWGMAFSDEQPPVATLVRDYHPDVVVEALGVNDLVWAHEQPAQVLAAARRFVADARAVDPYIDVVLTSLPQRWLAGVPQYDAGLARLAARLDTSIARVVLARPVEPFVQGTDTYDAAHPTATGELKIAAGVADALAGLGLGTPYPEPLPPVPNGPRLPAVLRARPAEGAVDLSWVPPPGATAVFVWLRDTTIGQDWVRLPQEVSGTTFSAGGLVDGHGYEFRVQATKGSAVAEDVFSNVTIATPGPPTTPEGAPPTAG</sequence>
<name>A0A7Y9E652_9ACTN</name>
<dbReference type="Gene3D" id="3.40.50.1110">
    <property type="entry name" value="SGNH hydrolase"/>
    <property type="match status" value="1"/>
</dbReference>
<dbReference type="PROSITE" id="PS50853">
    <property type="entry name" value="FN3"/>
    <property type="match status" value="1"/>
</dbReference>
<keyword evidence="6" id="KW-1185">Reference proteome</keyword>
<dbReference type="RefSeq" id="WP_179663295.1">
    <property type="nucleotide sequence ID" value="NZ_JACCBG010000001.1"/>
</dbReference>
<organism evidence="5 6">
    <name type="scientific">Nocardioides panaciterrulae</name>
    <dbReference type="NCBI Taxonomy" id="661492"/>
    <lineage>
        <taxon>Bacteria</taxon>
        <taxon>Bacillati</taxon>
        <taxon>Actinomycetota</taxon>
        <taxon>Actinomycetes</taxon>
        <taxon>Propionibacteriales</taxon>
        <taxon>Nocardioidaceae</taxon>
        <taxon>Nocardioides</taxon>
    </lineage>
</organism>
<keyword evidence="1" id="KW-0326">Glycosidase</keyword>
<feature type="domain" description="Fibronectin type-III" evidence="4">
    <location>
        <begin position="252"/>
        <end position="345"/>
    </location>
</feature>
<dbReference type="InterPro" id="IPR003961">
    <property type="entry name" value="FN3_dom"/>
</dbReference>
<accession>A0A7Y9E652</accession>
<evidence type="ECO:0000313" key="6">
    <source>
        <dbReference type="Proteomes" id="UP000535511"/>
    </source>
</evidence>
<dbReference type="GO" id="GO:0016798">
    <property type="term" value="F:hydrolase activity, acting on glycosyl bonds"/>
    <property type="evidence" value="ECO:0007669"/>
    <property type="project" value="UniProtKB-KW"/>
</dbReference>
<dbReference type="Gene3D" id="2.60.40.10">
    <property type="entry name" value="Immunoglobulins"/>
    <property type="match status" value="1"/>
</dbReference>
<dbReference type="SUPFAM" id="SSF52266">
    <property type="entry name" value="SGNH hydrolase"/>
    <property type="match status" value="1"/>
</dbReference>
<dbReference type="AlphaFoldDB" id="A0A7Y9E652"/>